<organism evidence="7">
    <name type="scientific">marine metagenome</name>
    <dbReference type="NCBI Taxonomy" id="408172"/>
    <lineage>
        <taxon>unclassified sequences</taxon>
        <taxon>metagenomes</taxon>
        <taxon>ecological metagenomes</taxon>
    </lineage>
</organism>
<sequence length="243" mass="25881">MIVDALLRSAASLRDDAEALAEGLVTEGAVDRVYNPLSYAWEVHEAYLRRAGGGGARTLLLGMNPGPHGMGQMGIPFAATSVVRDLLGIRGIGVGQPSNPHPKRPVNGLEHPKEEVSGTRLWGVLAERYGTAEAIFEHVFLVNHCPLMLFSGPRAANVTPDKVRGPSVTALLERCDQHLREVVAAMAAETVIGVGRYAESRATSSLKDLGTRISSCWHPSPASPLANRNGGADWRANVLAVLP</sequence>
<comment type="similarity">
    <text evidence="1">Belongs to the uracil-DNA glycosylase (UDG) superfamily. SMUG1 family.</text>
</comment>
<reference evidence="7" key="1">
    <citation type="submission" date="2018-05" db="EMBL/GenBank/DDBJ databases">
        <authorList>
            <person name="Lanie J.A."/>
            <person name="Ng W.-L."/>
            <person name="Kazmierczak K.M."/>
            <person name="Andrzejewski T.M."/>
            <person name="Davidsen T.M."/>
            <person name="Wayne K.J."/>
            <person name="Tettelin H."/>
            <person name="Glass J.I."/>
            <person name="Rusch D."/>
            <person name="Podicherti R."/>
            <person name="Tsui H.-C.T."/>
            <person name="Winkler M.E."/>
        </authorList>
    </citation>
    <scope>NUCLEOTIDE SEQUENCE</scope>
</reference>
<dbReference type="SUPFAM" id="SSF52141">
    <property type="entry name" value="Uracil-DNA glycosylase-like"/>
    <property type="match status" value="1"/>
</dbReference>
<dbReference type="PANTHER" id="PTHR13235">
    <property type="entry name" value="SINGLE-STRAND SELECTIVE MONOFUNCTIONAL URACIL DNA GLYCOSYLASE"/>
    <property type="match status" value="1"/>
</dbReference>
<dbReference type="InterPro" id="IPR039134">
    <property type="entry name" value="SMUG1"/>
</dbReference>
<evidence type="ECO:0000256" key="1">
    <source>
        <dbReference type="ARBA" id="ARBA00007889"/>
    </source>
</evidence>
<dbReference type="PANTHER" id="PTHR13235:SF2">
    <property type="entry name" value="SINGLE-STRAND SELECTIVE MONOFUNCTIONAL URACIL DNA GLYCOSYLASE"/>
    <property type="match status" value="1"/>
</dbReference>
<evidence type="ECO:0000256" key="5">
    <source>
        <dbReference type="ARBA" id="ARBA00023204"/>
    </source>
</evidence>
<keyword evidence="2" id="KW-0227">DNA damage</keyword>
<dbReference type="CDD" id="cd19374">
    <property type="entry name" value="UDG-F3_SMUG1-like"/>
    <property type="match status" value="1"/>
</dbReference>
<evidence type="ECO:0000259" key="6">
    <source>
        <dbReference type="Pfam" id="PF03167"/>
    </source>
</evidence>
<proteinExistence type="inferred from homology"/>
<dbReference type="GO" id="GO:0003677">
    <property type="term" value="F:DNA binding"/>
    <property type="evidence" value="ECO:0007669"/>
    <property type="project" value="UniProtKB-KW"/>
</dbReference>
<feature type="domain" description="Uracil-DNA glycosylase-like" evidence="6">
    <location>
        <begin position="55"/>
        <end position="223"/>
    </location>
</feature>
<dbReference type="AlphaFoldDB" id="A0A381SKE8"/>
<keyword evidence="4" id="KW-0238">DNA-binding</keyword>
<accession>A0A381SKE8</accession>
<dbReference type="Pfam" id="PF03167">
    <property type="entry name" value="UDG"/>
    <property type="match status" value="1"/>
</dbReference>
<gene>
    <name evidence="7" type="ORF">METZ01_LOCUS55661</name>
</gene>
<dbReference type="GO" id="GO:0017065">
    <property type="term" value="F:single-strand selective uracil DNA N-glycosylase activity"/>
    <property type="evidence" value="ECO:0007669"/>
    <property type="project" value="InterPro"/>
</dbReference>
<keyword evidence="3" id="KW-0378">Hydrolase</keyword>
<dbReference type="InterPro" id="IPR005122">
    <property type="entry name" value="Uracil-DNA_glycosylase-like"/>
</dbReference>
<dbReference type="GO" id="GO:0006284">
    <property type="term" value="P:base-excision repair"/>
    <property type="evidence" value="ECO:0007669"/>
    <property type="project" value="InterPro"/>
</dbReference>
<dbReference type="InterPro" id="IPR036895">
    <property type="entry name" value="Uracil-DNA_glycosylase-like_sf"/>
</dbReference>
<keyword evidence="5" id="KW-0234">DNA repair</keyword>
<name>A0A381SKE8_9ZZZZ</name>
<dbReference type="Gene3D" id="3.40.470.10">
    <property type="entry name" value="Uracil-DNA glycosylase-like domain"/>
    <property type="match status" value="1"/>
</dbReference>
<dbReference type="GO" id="GO:0000703">
    <property type="term" value="F:oxidized pyrimidine nucleobase lesion DNA N-glycosylase activity"/>
    <property type="evidence" value="ECO:0007669"/>
    <property type="project" value="TreeGrafter"/>
</dbReference>
<evidence type="ECO:0000256" key="3">
    <source>
        <dbReference type="ARBA" id="ARBA00022801"/>
    </source>
</evidence>
<evidence type="ECO:0000256" key="4">
    <source>
        <dbReference type="ARBA" id="ARBA00023125"/>
    </source>
</evidence>
<dbReference type="EMBL" id="UINC01003043">
    <property type="protein sequence ID" value="SVA02807.1"/>
    <property type="molecule type" value="Genomic_DNA"/>
</dbReference>
<evidence type="ECO:0000256" key="2">
    <source>
        <dbReference type="ARBA" id="ARBA00022763"/>
    </source>
</evidence>
<protein>
    <recommendedName>
        <fullName evidence="6">Uracil-DNA glycosylase-like domain-containing protein</fullName>
    </recommendedName>
</protein>
<evidence type="ECO:0000313" key="7">
    <source>
        <dbReference type="EMBL" id="SVA02807.1"/>
    </source>
</evidence>